<evidence type="ECO:0000256" key="2">
    <source>
        <dbReference type="ARBA" id="ARBA00023125"/>
    </source>
</evidence>
<accession>A0A7G5B8Z2</accession>
<dbReference type="Proteomes" id="UP000515487">
    <property type="component" value="Segment"/>
</dbReference>
<feature type="domain" description="AP2/ERF" evidence="4">
    <location>
        <begin position="114"/>
        <end position="174"/>
    </location>
</feature>
<dbReference type="SMART" id="SM00380">
    <property type="entry name" value="AP2"/>
    <property type="match status" value="1"/>
</dbReference>
<dbReference type="InterPro" id="IPR003615">
    <property type="entry name" value="HNH_nuc"/>
</dbReference>
<dbReference type="PROSITE" id="PS51032">
    <property type="entry name" value="AP2_ERF"/>
    <property type="match status" value="1"/>
</dbReference>
<dbReference type="InterPro" id="IPR036955">
    <property type="entry name" value="AP2/ERF_dom_sf"/>
</dbReference>
<reference evidence="5 6" key="1">
    <citation type="submission" date="2020-07" db="EMBL/GenBank/DDBJ databases">
        <title>Ralstonia phages.</title>
        <authorList>
            <person name="Trotereau A."/>
            <person name="Boyer C."/>
            <person name="Torres-Barcelo C."/>
        </authorList>
    </citation>
    <scope>NUCLEOTIDE SEQUENCE [LARGE SCALE GENOMIC DNA]</scope>
</reference>
<keyword evidence="1" id="KW-0805">Transcription regulation</keyword>
<keyword evidence="3" id="KW-0804">Transcription</keyword>
<gene>
    <name evidence="5" type="ORF">2A_00013</name>
</gene>
<dbReference type="GO" id="GO:0003677">
    <property type="term" value="F:DNA binding"/>
    <property type="evidence" value="ECO:0007669"/>
    <property type="project" value="UniProtKB-KW"/>
</dbReference>
<dbReference type="SUPFAM" id="SSF54171">
    <property type="entry name" value="DNA-binding domain"/>
    <property type="match status" value="1"/>
</dbReference>
<evidence type="ECO:0000256" key="1">
    <source>
        <dbReference type="ARBA" id="ARBA00023015"/>
    </source>
</evidence>
<evidence type="ECO:0000256" key="3">
    <source>
        <dbReference type="ARBA" id="ARBA00023163"/>
    </source>
</evidence>
<dbReference type="InterPro" id="IPR016177">
    <property type="entry name" value="DNA-bd_dom_sf"/>
</dbReference>
<dbReference type="InterPro" id="IPR001471">
    <property type="entry name" value="AP2/ERF_dom"/>
</dbReference>
<proteinExistence type="predicted"/>
<dbReference type="SUPFAM" id="SSF54060">
    <property type="entry name" value="His-Me finger endonucleases"/>
    <property type="match status" value="1"/>
</dbReference>
<evidence type="ECO:0000313" key="6">
    <source>
        <dbReference type="Proteomes" id="UP000515487"/>
    </source>
</evidence>
<dbReference type="Pfam" id="PF13392">
    <property type="entry name" value="HNH_3"/>
    <property type="match status" value="1"/>
</dbReference>
<protein>
    <recommendedName>
        <fullName evidence="4">AP2/ERF domain-containing protein</fullName>
    </recommendedName>
</protein>
<dbReference type="EMBL" id="MT740732">
    <property type="protein sequence ID" value="QMV32765.1"/>
    <property type="molecule type" value="Genomic_DNA"/>
</dbReference>
<dbReference type="InterPro" id="IPR044925">
    <property type="entry name" value="His-Me_finger_sf"/>
</dbReference>
<sequence length="179" mass="20096">MATIDTARLRELFNYDPETGVLTYRAGRRAGLPAGCIDKSKRGYVRISIPTGNGRYLLLYAHRLVWQYVHGSEPALDLDHINGVRSDNRISNLREVSRSQNQWNYPTPKTNTSGAKGVRATTSGRWAAYIKQYGERIYLGTFVTIEQASAAYRDAEARLFGEFARPEPANDNDPLPLAM</sequence>
<dbReference type="Gene3D" id="3.90.75.20">
    <property type="match status" value="1"/>
</dbReference>
<organism evidence="5 6">
    <name type="scientific">Ralstonia phage Darius</name>
    <dbReference type="NCBI Taxonomy" id="2759722"/>
    <lineage>
        <taxon>Viruses</taxon>
        <taxon>Duplodnaviria</taxon>
        <taxon>Heunggongvirae</taxon>
        <taxon>Uroviricota</taxon>
        <taxon>Caudoviricetes</taxon>
        <taxon>Gervaisevirus</taxon>
        <taxon>Gervaisevirus gervaise</taxon>
    </lineage>
</organism>
<evidence type="ECO:0000313" key="5">
    <source>
        <dbReference type="EMBL" id="QMV32765.1"/>
    </source>
</evidence>
<dbReference type="Gene3D" id="3.30.730.10">
    <property type="entry name" value="AP2/ERF domain"/>
    <property type="match status" value="1"/>
</dbReference>
<evidence type="ECO:0000259" key="4">
    <source>
        <dbReference type="PROSITE" id="PS51032"/>
    </source>
</evidence>
<name>A0A7G5B8Z2_9CAUD</name>
<keyword evidence="2" id="KW-0238">DNA-binding</keyword>
<dbReference type="GO" id="GO:0003700">
    <property type="term" value="F:DNA-binding transcription factor activity"/>
    <property type="evidence" value="ECO:0007669"/>
    <property type="project" value="InterPro"/>
</dbReference>